<feature type="compositionally biased region" description="Gly residues" evidence="1">
    <location>
        <begin position="1"/>
        <end position="16"/>
    </location>
</feature>
<accession>A0A8S2UBE6</accession>
<evidence type="ECO:0000313" key="3">
    <source>
        <dbReference type="Proteomes" id="UP000676336"/>
    </source>
</evidence>
<feature type="compositionally biased region" description="Basic and acidic residues" evidence="1">
    <location>
        <begin position="19"/>
        <end position="28"/>
    </location>
</feature>
<evidence type="ECO:0000256" key="1">
    <source>
        <dbReference type="SAM" id="MobiDB-lite"/>
    </source>
</evidence>
<dbReference type="AlphaFoldDB" id="A0A8S2UBE6"/>
<dbReference type="EMBL" id="CAJOBI010043294">
    <property type="protein sequence ID" value="CAF4335080.1"/>
    <property type="molecule type" value="Genomic_DNA"/>
</dbReference>
<sequence length="28" mass="2607">GRGGRGGGGGRGGAGGKKVVVEPHRHPG</sequence>
<organism evidence="2 3">
    <name type="scientific">Rotaria magnacalcarata</name>
    <dbReference type="NCBI Taxonomy" id="392030"/>
    <lineage>
        <taxon>Eukaryota</taxon>
        <taxon>Metazoa</taxon>
        <taxon>Spiralia</taxon>
        <taxon>Gnathifera</taxon>
        <taxon>Rotifera</taxon>
        <taxon>Eurotatoria</taxon>
        <taxon>Bdelloidea</taxon>
        <taxon>Philodinida</taxon>
        <taxon>Philodinidae</taxon>
        <taxon>Rotaria</taxon>
    </lineage>
</organism>
<feature type="region of interest" description="Disordered" evidence="1">
    <location>
        <begin position="1"/>
        <end position="28"/>
    </location>
</feature>
<feature type="non-terminal residue" evidence="2">
    <location>
        <position position="1"/>
    </location>
</feature>
<reference evidence="2" key="1">
    <citation type="submission" date="2021-02" db="EMBL/GenBank/DDBJ databases">
        <authorList>
            <person name="Nowell W R."/>
        </authorList>
    </citation>
    <scope>NUCLEOTIDE SEQUENCE</scope>
</reference>
<comment type="caution">
    <text evidence="2">The sequence shown here is derived from an EMBL/GenBank/DDBJ whole genome shotgun (WGS) entry which is preliminary data.</text>
</comment>
<proteinExistence type="predicted"/>
<protein>
    <submittedName>
        <fullName evidence="2">Uncharacterized protein</fullName>
    </submittedName>
</protein>
<name>A0A8S2UBE6_9BILA</name>
<gene>
    <name evidence="2" type="ORF">SMN809_LOCUS27552</name>
</gene>
<dbReference type="Proteomes" id="UP000676336">
    <property type="component" value="Unassembled WGS sequence"/>
</dbReference>
<evidence type="ECO:0000313" key="2">
    <source>
        <dbReference type="EMBL" id="CAF4335080.1"/>
    </source>
</evidence>